<evidence type="ECO:0000256" key="1">
    <source>
        <dbReference type="SAM" id="MobiDB-lite"/>
    </source>
</evidence>
<protein>
    <submittedName>
        <fullName evidence="2">Uncharacterized protein</fullName>
    </submittedName>
</protein>
<sequence>MVCRAVATFRLEGKVAPNTITLKGGERGGARGEGEDLSRDSAKNSVLSLGD</sequence>
<comment type="caution">
    <text evidence="2">The sequence shown here is derived from an EMBL/GenBank/DDBJ whole genome shotgun (WGS) entry which is preliminary data.</text>
</comment>
<feature type="region of interest" description="Disordered" evidence="1">
    <location>
        <begin position="20"/>
        <end position="51"/>
    </location>
</feature>
<name>A0A6V8P236_9ACTN</name>
<feature type="non-terminal residue" evidence="2">
    <location>
        <position position="51"/>
    </location>
</feature>
<feature type="compositionally biased region" description="Basic and acidic residues" evidence="1">
    <location>
        <begin position="24"/>
        <end position="42"/>
    </location>
</feature>
<dbReference type="Proteomes" id="UP000543224">
    <property type="component" value="Unassembled WGS sequence"/>
</dbReference>
<dbReference type="AlphaFoldDB" id="A0A6V8P236"/>
<organism evidence="2 3">
    <name type="scientific">Candidatus Hakubella thermalkaliphila</name>
    <dbReference type="NCBI Taxonomy" id="2754717"/>
    <lineage>
        <taxon>Bacteria</taxon>
        <taxon>Bacillati</taxon>
        <taxon>Actinomycetota</taxon>
        <taxon>Actinomycetota incertae sedis</taxon>
        <taxon>Candidatus Hakubellales</taxon>
        <taxon>Candidatus Hakubellaceae</taxon>
        <taxon>Candidatus Hakubella</taxon>
    </lineage>
</organism>
<evidence type="ECO:0000313" key="2">
    <source>
        <dbReference type="EMBL" id="GFP26343.1"/>
    </source>
</evidence>
<proteinExistence type="predicted"/>
<reference evidence="2 3" key="1">
    <citation type="journal article" date="2020" name="Front. Microbiol.">
        <title>Single-cell genomics of novel Actinobacteria with the Wood-Ljungdahl pathway discovered in a serpentinizing system.</title>
        <authorList>
            <person name="Merino N."/>
            <person name="Kawai M."/>
            <person name="Boyd E.S."/>
            <person name="Colman D.R."/>
            <person name="McGlynn S.E."/>
            <person name="Nealson K.H."/>
            <person name="Kurokawa K."/>
            <person name="Hongoh Y."/>
        </authorList>
    </citation>
    <scope>NUCLEOTIDE SEQUENCE [LARGE SCALE GENOMIC DNA]</scope>
    <source>
        <strain evidence="2 3">S25</strain>
    </source>
</reference>
<dbReference type="EMBL" id="BLRX01000537">
    <property type="protein sequence ID" value="GFP26343.1"/>
    <property type="molecule type" value="Genomic_DNA"/>
</dbReference>
<accession>A0A6V8P236</accession>
<gene>
    <name evidence="2" type="ORF">HKBW3S25_01834</name>
</gene>
<evidence type="ECO:0000313" key="3">
    <source>
        <dbReference type="Proteomes" id="UP000543224"/>
    </source>
</evidence>